<evidence type="ECO:0000256" key="1">
    <source>
        <dbReference type="PROSITE-ProRule" id="PRU00047"/>
    </source>
</evidence>
<dbReference type="GO" id="GO:0008270">
    <property type="term" value="F:zinc ion binding"/>
    <property type="evidence" value="ECO:0007669"/>
    <property type="project" value="UniProtKB-KW"/>
</dbReference>
<dbReference type="SUPFAM" id="SSF54160">
    <property type="entry name" value="Chromo domain-like"/>
    <property type="match status" value="1"/>
</dbReference>
<proteinExistence type="predicted"/>
<dbReference type="Pfam" id="PF03732">
    <property type="entry name" value="Retrotrans_gag"/>
    <property type="match status" value="1"/>
</dbReference>
<dbReference type="Gene3D" id="4.10.60.10">
    <property type="entry name" value="Zinc finger, CCHC-type"/>
    <property type="match status" value="1"/>
</dbReference>
<evidence type="ECO:0008006" key="6">
    <source>
        <dbReference type="Google" id="ProtNLM"/>
    </source>
</evidence>
<feature type="compositionally biased region" description="Polar residues" evidence="2">
    <location>
        <begin position="1"/>
        <end position="14"/>
    </location>
</feature>
<accession>A0A4U5N9J8</accession>
<organism evidence="5">
    <name type="scientific">Populus alba</name>
    <name type="common">White poplar</name>
    <dbReference type="NCBI Taxonomy" id="43335"/>
    <lineage>
        <taxon>Eukaryota</taxon>
        <taxon>Viridiplantae</taxon>
        <taxon>Streptophyta</taxon>
        <taxon>Embryophyta</taxon>
        <taxon>Tracheophyta</taxon>
        <taxon>Spermatophyta</taxon>
        <taxon>Magnoliopsida</taxon>
        <taxon>eudicotyledons</taxon>
        <taxon>Gunneridae</taxon>
        <taxon>Pentapetalae</taxon>
        <taxon>rosids</taxon>
        <taxon>fabids</taxon>
        <taxon>Malpighiales</taxon>
        <taxon>Salicaceae</taxon>
        <taxon>Saliceae</taxon>
        <taxon>Populus</taxon>
    </lineage>
</organism>
<dbReference type="InterPro" id="IPR016197">
    <property type="entry name" value="Chromo-like_dom_sf"/>
</dbReference>
<dbReference type="SUPFAM" id="SSF57756">
    <property type="entry name" value="Retrovirus zinc finger-like domains"/>
    <property type="match status" value="1"/>
</dbReference>
<feature type="region of interest" description="Disordered" evidence="2">
    <location>
        <begin position="1"/>
        <end position="75"/>
    </location>
</feature>
<dbReference type="InterPro" id="IPR001878">
    <property type="entry name" value="Znf_CCHC"/>
</dbReference>
<dbReference type="InterPro" id="IPR056924">
    <property type="entry name" value="SH3_Tf2-1"/>
</dbReference>
<dbReference type="PROSITE" id="PS50158">
    <property type="entry name" value="ZF_CCHC"/>
    <property type="match status" value="1"/>
</dbReference>
<evidence type="ECO:0000313" key="5">
    <source>
        <dbReference type="EMBL" id="TKR78952.1"/>
    </source>
</evidence>
<dbReference type="SMART" id="SM00343">
    <property type="entry name" value="ZnF_C2HC"/>
    <property type="match status" value="1"/>
</dbReference>
<evidence type="ECO:0000259" key="3">
    <source>
        <dbReference type="PROSITE" id="PS50013"/>
    </source>
</evidence>
<dbReference type="InterPro" id="IPR005162">
    <property type="entry name" value="Retrotrans_gag_dom"/>
</dbReference>
<feature type="compositionally biased region" description="Pro residues" evidence="2">
    <location>
        <begin position="47"/>
        <end position="56"/>
    </location>
</feature>
<dbReference type="Gene3D" id="2.40.50.40">
    <property type="match status" value="1"/>
</dbReference>
<dbReference type="SMART" id="SM00298">
    <property type="entry name" value="CHROMO"/>
    <property type="match status" value="1"/>
</dbReference>
<reference evidence="5" key="1">
    <citation type="submission" date="2018-10" db="EMBL/GenBank/DDBJ databases">
        <title>Population genomic analysis revealed the cold adaptation of white poplar.</title>
        <authorList>
            <person name="Liu Y.-J."/>
        </authorList>
    </citation>
    <scope>NUCLEOTIDE SEQUENCE [LARGE SCALE GENOMIC DNA]</scope>
    <source>
        <strain evidence="5">PAL-ZL1</strain>
    </source>
</reference>
<dbReference type="PANTHER" id="PTHR35046">
    <property type="entry name" value="ZINC KNUCKLE (CCHC-TYPE) FAMILY PROTEIN"/>
    <property type="match status" value="1"/>
</dbReference>
<dbReference type="InterPro" id="IPR023780">
    <property type="entry name" value="Chromo_domain"/>
</dbReference>
<keyword evidence="1" id="KW-0862">Zinc</keyword>
<feature type="domain" description="Chromo" evidence="3">
    <location>
        <begin position="647"/>
        <end position="702"/>
    </location>
</feature>
<dbReference type="AlphaFoldDB" id="A0A4U5N9J8"/>
<dbReference type="Pfam" id="PF00385">
    <property type="entry name" value="Chromo"/>
    <property type="match status" value="1"/>
</dbReference>
<gene>
    <name evidence="5" type="ORF">D5086_0000278520</name>
</gene>
<comment type="caution">
    <text evidence="5">The sequence shown here is derived from an EMBL/GenBank/DDBJ whole genome shotgun (WGS) entry which is preliminary data.</text>
</comment>
<evidence type="ECO:0000256" key="2">
    <source>
        <dbReference type="SAM" id="MobiDB-lite"/>
    </source>
</evidence>
<dbReference type="EMBL" id="RCHU01001083">
    <property type="protein sequence ID" value="TKR78952.1"/>
    <property type="molecule type" value="Genomic_DNA"/>
</dbReference>
<dbReference type="PROSITE" id="PS50013">
    <property type="entry name" value="CHROMO_2"/>
    <property type="match status" value="1"/>
</dbReference>
<dbReference type="PANTHER" id="PTHR35046:SF26">
    <property type="entry name" value="RNA-DIRECTED DNA POLYMERASE"/>
    <property type="match status" value="1"/>
</dbReference>
<keyword evidence="1" id="KW-0863">Zinc-finger</keyword>
<protein>
    <recommendedName>
        <fullName evidence="6">CCHC-type domain-containing protein</fullName>
    </recommendedName>
</protein>
<dbReference type="GO" id="GO:0003676">
    <property type="term" value="F:nucleic acid binding"/>
    <property type="evidence" value="ECO:0007669"/>
    <property type="project" value="InterPro"/>
</dbReference>
<sequence>MPGTRSGNSYNPNQGLREPGPSQPHPSQHALPHTEPLQQTNPQNPLNSPPPIPFPPNISQTSTQNPPHPTPLQNEPVSLLHQLQHQMELVTSTLGTIVGRLEHIEERSNTVDHRRGRVNQGGNVAIDAEEVGEHVGDYRNRDGRAFDEISRGIRVDVSDFTGRQDPDVFQDWLVSLEDYFEWFSVPENRKVRFVKLKLKGAARAWWGNVEEQLSRTRQPPIQDWVEMKARLETKYLPANYEQLVYEDMLRWMQGMHMTVDQYTEKFHDLSVRSQVMETDQQTLARYLRGLRVDIRRDMFTARLFSVDEAYQLALQLEKQQTISKGQLTRDWRGTSKTTSLQTNDRGMVNAVKNALPYGDQRKPGINATGPQCYKCKGHGHFAAVCPTKERKVMLTSEMNSEAMPESSTGDQEIGETEIEEFEEERLQASELPLCVVHRMLSSQATPAAHLEDEWRRTNIFHTRVACKGKALNMILDNGSGLNVISTEAVEKLHLPAEEHPTPYSVSWIHDKNPVKKTSEGGLDFATFMSSLHSNVRCKMAEQVAKYAEHANRHRREVQFAEGDLVLIRLRPERFPPGTYNKLHARRGGPFHILKKLGDNAYLVDLPPEFQFSPIFNVADLTAYHGPSSILEDQPAPSTIPQVVPTPELVTSILAHQYVSNRRGGYNKFLVQWASKPQSEATWVHEKEIQRLNPPLLQDYIQQYLPEASCLGSEEIDASTDRRNLRILKLLNFLDPLNTSTIEKTVRNFLASAVGDAASSSPQEMRFR</sequence>
<feature type="domain" description="CCHC-type" evidence="4">
    <location>
        <begin position="372"/>
        <end position="386"/>
    </location>
</feature>
<evidence type="ECO:0000259" key="4">
    <source>
        <dbReference type="PROSITE" id="PS50158"/>
    </source>
</evidence>
<keyword evidence="1" id="KW-0479">Metal-binding</keyword>
<dbReference type="InterPro" id="IPR036875">
    <property type="entry name" value="Znf_CCHC_sf"/>
</dbReference>
<name>A0A4U5N9J8_POPAL</name>
<feature type="compositionally biased region" description="Low complexity" evidence="2">
    <location>
        <begin position="36"/>
        <end position="46"/>
    </location>
</feature>
<dbReference type="InterPro" id="IPR000953">
    <property type="entry name" value="Chromo/chromo_shadow_dom"/>
</dbReference>
<dbReference type="Pfam" id="PF24626">
    <property type="entry name" value="SH3_Tf2-1"/>
    <property type="match status" value="1"/>
</dbReference>